<evidence type="ECO:0000256" key="6">
    <source>
        <dbReference type="RuleBase" id="RU003435"/>
    </source>
</evidence>
<evidence type="ECO:0000313" key="8">
    <source>
        <dbReference type="EMBL" id="AMK53559.1"/>
    </source>
</evidence>
<dbReference type="AlphaFoldDB" id="A0A140DSD2"/>
<dbReference type="NCBIfam" id="TIGR02289">
    <property type="entry name" value="M3_not_pepF"/>
    <property type="match status" value="1"/>
</dbReference>
<evidence type="ECO:0000256" key="1">
    <source>
        <dbReference type="ARBA" id="ARBA00022670"/>
    </source>
</evidence>
<dbReference type="GO" id="GO:0006518">
    <property type="term" value="P:peptide metabolic process"/>
    <property type="evidence" value="ECO:0007669"/>
    <property type="project" value="TreeGrafter"/>
</dbReference>
<keyword evidence="9" id="KW-1185">Reference proteome</keyword>
<name>A0A140DSD2_9FIRM</name>
<dbReference type="RefSeq" id="WP_067554830.1">
    <property type="nucleotide sequence ID" value="NZ_CP011391.1"/>
</dbReference>
<dbReference type="PANTHER" id="PTHR11804:SF28">
    <property type="entry name" value="OLIGOENDOPEPTIDASE F"/>
    <property type="match status" value="1"/>
</dbReference>
<keyword evidence="4 6" id="KW-0862">Zinc</keyword>
<evidence type="ECO:0000259" key="7">
    <source>
        <dbReference type="Pfam" id="PF01432"/>
    </source>
</evidence>
<sequence length="566" mass="65501">MTFKDFPYTRPDLADIQAQLDRILQSLQQAGDAPAFLEILHEYDDLKSHFMTLAELAAIRHTLDTRDPFYTAENDWFDASMPLIEESFQKILDQVLHSPFRPDIEQVIPKTWFMAAEMDRKSFSPEIIPLLQKEASLASAYQNLIASAQIPFDGTQHTLAQLEKPMNDPDQEVRKTASLAYWGWFAQNEPELQALFSDLVQVRTDMAHCLGFESFIDLGYLRMHRFDYDRQDVETYRQQILEDIVPLCQELYTAQKQRLHTATLPVWQEKSEFPSGNPAPVCAGSEMTARAQRMYRELSEETGRFFDDMSARQLMDLEARPGKAAGGYCTWLPDHRAPFIFANSNGTQSDVETLTHEAGHAFQVWSSTPVFPSDLAWPTSESAEIHSMSMEFFTWPWMESFFGDEADRYRFAHLSGAVKFLPYGVLVDHFQHEVYAHPDWTADERNACWRSLEKQYLPHKDYSGIDVLERGGWWMRQLHIFMDPFYYIDYTLAQVAALQFLARMLDRDSGAFQDYLQICRLGGTLPFRDLMHRAHLQVPFEPGCLKDTAATLRQWFAQHMPAVTER</sequence>
<dbReference type="KEGG" id="fro:AALO17_04250"/>
<dbReference type="Proteomes" id="UP000069771">
    <property type="component" value="Chromosome"/>
</dbReference>
<dbReference type="InterPro" id="IPR001567">
    <property type="entry name" value="Pept_M3A_M3B_dom"/>
</dbReference>
<dbReference type="EMBL" id="CP011391">
    <property type="protein sequence ID" value="AMK53559.1"/>
    <property type="molecule type" value="Genomic_DNA"/>
</dbReference>
<protein>
    <submittedName>
        <fullName evidence="8">Peptidase</fullName>
    </submittedName>
</protein>
<feature type="domain" description="Peptidase M3A/M3B catalytic" evidence="7">
    <location>
        <begin position="311"/>
        <end position="541"/>
    </location>
</feature>
<organism evidence="8 9">
    <name type="scientific">Faecalibaculum rodentium</name>
    <dbReference type="NCBI Taxonomy" id="1702221"/>
    <lineage>
        <taxon>Bacteria</taxon>
        <taxon>Bacillati</taxon>
        <taxon>Bacillota</taxon>
        <taxon>Erysipelotrichia</taxon>
        <taxon>Erysipelotrichales</taxon>
        <taxon>Erysipelotrichaceae</taxon>
        <taxon>Faecalibaculum</taxon>
    </lineage>
</organism>
<dbReference type="Gene3D" id="1.10.1370.30">
    <property type="match status" value="1"/>
</dbReference>
<evidence type="ECO:0000256" key="5">
    <source>
        <dbReference type="ARBA" id="ARBA00023049"/>
    </source>
</evidence>
<dbReference type="SUPFAM" id="SSF55486">
    <property type="entry name" value="Metalloproteases ('zincins'), catalytic domain"/>
    <property type="match status" value="1"/>
</dbReference>
<gene>
    <name evidence="8" type="ORF">AALO17_04250</name>
</gene>
<dbReference type="Pfam" id="PF01432">
    <property type="entry name" value="Peptidase_M3"/>
    <property type="match status" value="1"/>
</dbReference>
<dbReference type="PANTHER" id="PTHR11804">
    <property type="entry name" value="PROTEASE M3 THIMET OLIGOPEPTIDASE-RELATED"/>
    <property type="match status" value="1"/>
</dbReference>
<evidence type="ECO:0000313" key="9">
    <source>
        <dbReference type="Proteomes" id="UP000069771"/>
    </source>
</evidence>
<keyword evidence="1 6" id="KW-0645">Protease</keyword>
<dbReference type="GO" id="GO:0006508">
    <property type="term" value="P:proteolysis"/>
    <property type="evidence" value="ECO:0007669"/>
    <property type="project" value="UniProtKB-KW"/>
</dbReference>
<comment type="cofactor">
    <cofactor evidence="6">
        <name>Zn(2+)</name>
        <dbReference type="ChEBI" id="CHEBI:29105"/>
    </cofactor>
    <text evidence="6">Binds 1 zinc ion.</text>
</comment>
<evidence type="ECO:0000256" key="4">
    <source>
        <dbReference type="ARBA" id="ARBA00022833"/>
    </source>
</evidence>
<keyword evidence="3 6" id="KW-0378">Hydrolase</keyword>
<comment type="similarity">
    <text evidence="6">Belongs to the peptidase M3 family.</text>
</comment>
<dbReference type="OrthoDB" id="9762795at2"/>
<keyword evidence="2 6" id="KW-0479">Metal-binding</keyword>
<accession>A0A140DSD2</accession>
<dbReference type="PATRIC" id="fig|1702221.3.peg.409"/>
<keyword evidence="5 6" id="KW-0482">Metalloprotease</keyword>
<proteinExistence type="inferred from homology"/>
<reference evidence="8 9" key="1">
    <citation type="journal article" date="2016" name="Gut Pathog.">
        <title>Whole genome sequencing of "Faecalibaculum rodentium" ALO17, isolated from C57BL/6J laboratory mouse feces.</title>
        <authorList>
            <person name="Lim S."/>
            <person name="Chang D.H."/>
            <person name="Ahn S."/>
            <person name="Kim B.C."/>
        </authorList>
    </citation>
    <scope>NUCLEOTIDE SEQUENCE [LARGE SCALE GENOMIC DNA]</scope>
    <source>
        <strain evidence="8 9">Alo17</strain>
    </source>
</reference>
<dbReference type="InterPro" id="IPR045090">
    <property type="entry name" value="Pept_M3A_M3B"/>
</dbReference>
<dbReference type="STRING" id="1702221.AALO17_04250"/>
<evidence type="ECO:0000256" key="2">
    <source>
        <dbReference type="ARBA" id="ARBA00022723"/>
    </source>
</evidence>
<dbReference type="GO" id="GO:0004222">
    <property type="term" value="F:metalloendopeptidase activity"/>
    <property type="evidence" value="ECO:0007669"/>
    <property type="project" value="InterPro"/>
</dbReference>
<dbReference type="CDD" id="cd09606">
    <property type="entry name" value="M3B_PepF"/>
    <property type="match status" value="1"/>
</dbReference>
<dbReference type="GO" id="GO:0046872">
    <property type="term" value="F:metal ion binding"/>
    <property type="evidence" value="ECO:0007669"/>
    <property type="project" value="UniProtKB-UniRule"/>
</dbReference>
<dbReference type="InterPro" id="IPR011976">
    <property type="entry name" value="Pept_M3B_oligopep-rel"/>
</dbReference>
<dbReference type="GeneID" id="78477277"/>
<evidence type="ECO:0000256" key="3">
    <source>
        <dbReference type="ARBA" id="ARBA00022801"/>
    </source>
</evidence>